<dbReference type="GO" id="GO:0005737">
    <property type="term" value="C:cytoplasm"/>
    <property type="evidence" value="ECO:0007669"/>
    <property type="project" value="UniProtKB-SubCell"/>
</dbReference>
<dbReference type="Gene3D" id="3.30.930.10">
    <property type="entry name" value="Bira Bifunctional Protein, Domain 2"/>
    <property type="match status" value="1"/>
</dbReference>
<dbReference type="InterPro" id="IPR002319">
    <property type="entry name" value="Phenylalanyl-tRNA_Synthase"/>
</dbReference>
<sequence>MRIAVCADALTCANANGAQKHAAIADRQPSSKKTMTDLDTLERDLLAQVTAASDEAALDAVRVAALGKKGSVSDLLKTLGSMTPEERKERGPLINGLRDRVQEAVTVRKSALVEAALEARLASERVDVTLPLREAPEVRGRIHPITQVIDEITAIFADMGFAVAEGPDIETDELNFTALNFPPGHPAREMHDTFFLAPDHTGKRKVLRTHTSPVQIRTMRSQTPPIRVIIPGRTYRHDSDQTHTPMFHQVEGLVIDTAANIANLKWVLEEFCKAFFEVDGVKMRFRPSFFPFTEPSAEVDIQCSRKGGEIRFGEGTDWLEILGCGMVHPNVLRNCGLDPDAVQGFAFGVGIDRIAMLKYGMPDLRPFFEADVRWLDHYGFRPLDVPSLIGGLTG</sequence>
<protein>
    <recommendedName>
        <fullName evidence="13">Phenylalanine--tRNA ligase alpha subunit</fullName>
        <ecNumber evidence="13">6.1.1.20</ecNumber>
    </recommendedName>
    <alternativeName>
        <fullName evidence="13">Phenylalanyl-tRNA synthetase alpha subunit</fullName>
        <shortName evidence="13">PheRS</shortName>
    </alternativeName>
</protein>
<dbReference type="GO" id="GO:0006432">
    <property type="term" value="P:phenylalanyl-tRNA aminoacylation"/>
    <property type="evidence" value="ECO:0007669"/>
    <property type="project" value="UniProtKB-UniRule"/>
</dbReference>
<keyword evidence="16" id="KW-1185">Reference proteome</keyword>
<organism evidence="15 16">
    <name type="scientific">Methylobacterium pseudosasicola</name>
    <dbReference type="NCBI Taxonomy" id="582667"/>
    <lineage>
        <taxon>Bacteria</taxon>
        <taxon>Pseudomonadati</taxon>
        <taxon>Pseudomonadota</taxon>
        <taxon>Alphaproteobacteria</taxon>
        <taxon>Hyphomicrobiales</taxon>
        <taxon>Methylobacteriaceae</taxon>
        <taxon>Methylobacterium</taxon>
    </lineage>
</organism>
<dbReference type="Proteomes" id="UP000199048">
    <property type="component" value="Unassembled WGS sequence"/>
</dbReference>
<dbReference type="PANTHER" id="PTHR11538:SF41">
    <property type="entry name" value="PHENYLALANINE--TRNA LIGASE, MITOCHONDRIAL"/>
    <property type="match status" value="1"/>
</dbReference>
<dbReference type="PROSITE" id="PS50862">
    <property type="entry name" value="AA_TRNA_LIGASE_II"/>
    <property type="match status" value="1"/>
</dbReference>
<keyword evidence="9 13" id="KW-0460">Magnesium</keyword>
<feature type="domain" description="Aminoacyl-transfer RNA synthetases class-II family profile" evidence="14">
    <location>
        <begin position="155"/>
        <end position="382"/>
    </location>
</feature>
<dbReference type="GO" id="GO:0005524">
    <property type="term" value="F:ATP binding"/>
    <property type="evidence" value="ECO:0007669"/>
    <property type="project" value="UniProtKB-UniRule"/>
</dbReference>
<evidence type="ECO:0000256" key="12">
    <source>
        <dbReference type="ARBA" id="ARBA00049255"/>
    </source>
</evidence>
<keyword evidence="11 13" id="KW-0030">Aminoacyl-tRNA synthetase</keyword>
<dbReference type="InterPro" id="IPR022911">
    <property type="entry name" value="Phe_tRNA_ligase_alpha1_bac"/>
</dbReference>
<comment type="cofactor">
    <cofactor evidence="13">
        <name>Mg(2+)</name>
        <dbReference type="ChEBI" id="CHEBI:18420"/>
    </cofactor>
    <text evidence="13">Binds 2 magnesium ions per tetramer.</text>
</comment>
<feature type="binding site" evidence="13">
    <location>
        <position position="294"/>
    </location>
    <ligand>
        <name>Mg(2+)</name>
        <dbReference type="ChEBI" id="CHEBI:18420"/>
        <note>shared with beta subunit</note>
    </ligand>
</feature>
<dbReference type="FunFam" id="3.30.930.10:FF:000003">
    <property type="entry name" value="Phenylalanine--tRNA ligase alpha subunit"/>
    <property type="match status" value="1"/>
</dbReference>
<evidence type="ECO:0000256" key="8">
    <source>
        <dbReference type="ARBA" id="ARBA00022840"/>
    </source>
</evidence>
<proteinExistence type="inferred from homology"/>
<evidence type="ECO:0000256" key="4">
    <source>
        <dbReference type="ARBA" id="ARBA00022490"/>
    </source>
</evidence>
<dbReference type="Pfam" id="PF02912">
    <property type="entry name" value="Phe_tRNA-synt_N"/>
    <property type="match status" value="1"/>
</dbReference>
<dbReference type="Pfam" id="PF01409">
    <property type="entry name" value="tRNA-synt_2d"/>
    <property type="match status" value="1"/>
</dbReference>
<evidence type="ECO:0000259" key="14">
    <source>
        <dbReference type="PROSITE" id="PS50862"/>
    </source>
</evidence>
<dbReference type="CDD" id="cd00496">
    <property type="entry name" value="PheRS_alpha_core"/>
    <property type="match status" value="1"/>
</dbReference>
<dbReference type="NCBIfam" id="TIGR00468">
    <property type="entry name" value="pheS"/>
    <property type="match status" value="1"/>
</dbReference>
<dbReference type="InterPro" id="IPR004188">
    <property type="entry name" value="Phe-tRNA_ligase_II_N"/>
</dbReference>
<dbReference type="STRING" id="582667.SAMN05192568_104016"/>
<keyword evidence="7 13" id="KW-0547">Nucleotide-binding</keyword>
<evidence type="ECO:0000256" key="5">
    <source>
        <dbReference type="ARBA" id="ARBA00022598"/>
    </source>
</evidence>
<comment type="similarity">
    <text evidence="2 13">Belongs to the class-II aminoacyl-tRNA synthetase family. Phe-tRNA synthetase alpha subunit type 1 subfamily.</text>
</comment>
<accession>A0A1I4S5M1</accession>
<dbReference type="GO" id="GO:0004826">
    <property type="term" value="F:phenylalanine-tRNA ligase activity"/>
    <property type="evidence" value="ECO:0007669"/>
    <property type="project" value="UniProtKB-UniRule"/>
</dbReference>
<dbReference type="GO" id="GO:0000287">
    <property type="term" value="F:magnesium ion binding"/>
    <property type="evidence" value="ECO:0007669"/>
    <property type="project" value="UniProtKB-UniRule"/>
</dbReference>
<keyword evidence="10 13" id="KW-0648">Protein biosynthesis</keyword>
<dbReference type="AlphaFoldDB" id="A0A1I4S5M1"/>
<dbReference type="InterPro" id="IPR006195">
    <property type="entry name" value="aa-tRNA-synth_II"/>
</dbReference>
<keyword evidence="8 13" id="KW-0067">ATP-binding</keyword>
<evidence type="ECO:0000256" key="6">
    <source>
        <dbReference type="ARBA" id="ARBA00022723"/>
    </source>
</evidence>
<dbReference type="InterPro" id="IPR045864">
    <property type="entry name" value="aa-tRNA-synth_II/BPL/LPL"/>
</dbReference>
<evidence type="ECO:0000256" key="2">
    <source>
        <dbReference type="ARBA" id="ARBA00010207"/>
    </source>
</evidence>
<dbReference type="InterPro" id="IPR010978">
    <property type="entry name" value="tRNA-bd_arm"/>
</dbReference>
<evidence type="ECO:0000256" key="10">
    <source>
        <dbReference type="ARBA" id="ARBA00022917"/>
    </source>
</evidence>
<keyword evidence="6 13" id="KW-0479">Metal-binding</keyword>
<evidence type="ECO:0000313" key="15">
    <source>
        <dbReference type="EMBL" id="SFM59805.1"/>
    </source>
</evidence>
<dbReference type="SUPFAM" id="SSF55681">
    <property type="entry name" value="Class II aaRS and biotin synthetases"/>
    <property type="match status" value="1"/>
</dbReference>
<evidence type="ECO:0000256" key="11">
    <source>
        <dbReference type="ARBA" id="ARBA00023146"/>
    </source>
</evidence>
<evidence type="ECO:0000256" key="7">
    <source>
        <dbReference type="ARBA" id="ARBA00022741"/>
    </source>
</evidence>
<dbReference type="EMBL" id="FOTK01000040">
    <property type="protein sequence ID" value="SFM59805.1"/>
    <property type="molecule type" value="Genomic_DNA"/>
</dbReference>
<dbReference type="InterPro" id="IPR004529">
    <property type="entry name" value="Phe-tRNA-synth_IIc_asu"/>
</dbReference>
<dbReference type="SUPFAM" id="SSF46589">
    <property type="entry name" value="tRNA-binding arm"/>
    <property type="match status" value="1"/>
</dbReference>
<dbReference type="GO" id="GO:0000049">
    <property type="term" value="F:tRNA binding"/>
    <property type="evidence" value="ECO:0007669"/>
    <property type="project" value="InterPro"/>
</dbReference>
<keyword evidence="5 13" id="KW-0436">Ligase</keyword>
<dbReference type="PANTHER" id="PTHR11538">
    <property type="entry name" value="PHENYLALANYL-TRNA SYNTHETASE"/>
    <property type="match status" value="1"/>
</dbReference>
<dbReference type="EC" id="6.1.1.20" evidence="13"/>
<dbReference type="HAMAP" id="MF_00281">
    <property type="entry name" value="Phe_tRNA_synth_alpha1"/>
    <property type="match status" value="1"/>
</dbReference>
<comment type="subunit">
    <text evidence="3 13">Tetramer of two alpha and two beta subunits.</text>
</comment>
<evidence type="ECO:0000256" key="3">
    <source>
        <dbReference type="ARBA" id="ARBA00011209"/>
    </source>
</evidence>
<evidence type="ECO:0000256" key="1">
    <source>
        <dbReference type="ARBA" id="ARBA00004496"/>
    </source>
</evidence>
<evidence type="ECO:0000256" key="9">
    <source>
        <dbReference type="ARBA" id="ARBA00022842"/>
    </source>
</evidence>
<evidence type="ECO:0000256" key="13">
    <source>
        <dbReference type="HAMAP-Rule" id="MF_00281"/>
    </source>
</evidence>
<comment type="catalytic activity">
    <reaction evidence="12 13">
        <text>tRNA(Phe) + L-phenylalanine + ATP = L-phenylalanyl-tRNA(Phe) + AMP + diphosphate + H(+)</text>
        <dbReference type="Rhea" id="RHEA:19413"/>
        <dbReference type="Rhea" id="RHEA-COMP:9668"/>
        <dbReference type="Rhea" id="RHEA-COMP:9699"/>
        <dbReference type="ChEBI" id="CHEBI:15378"/>
        <dbReference type="ChEBI" id="CHEBI:30616"/>
        <dbReference type="ChEBI" id="CHEBI:33019"/>
        <dbReference type="ChEBI" id="CHEBI:58095"/>
        <dbReference type="ChEBI" id="CHEBI:78442"/>
        <dbReference type="ChEBI" id="CHEBI:78531"/>
        <dbReference type="ChEBI" id="CHEBI:456215"/>
        <dbReference type="EC" id="6.1.1.20"/>
    </reaction>
</comment>
<comment type="subcellular location">
    <subcellularLocation>
        <location evidence="1 13">Cytoplasm</location>
    </subcellularLocation>
</comment>
<gene>
    <name evidence="13" type="primary">pheS</name>
    <name evidence="15" type="ORF">SAMN05192568_104016</name>
</gene>
<name>A0A1I4S5M1_9HYPH</name>
<evidence type="ECO:0000313" key="16">
    <source>
        <dbReference type="Proteomes" id="UP000199048"/>
    </source>
</evidence>
<reference evidence="16" key="1">
    <citation type="submission" date="2016-10" db="EMBL/GenBank/DDBJ databases">
        <authorList>
            <person name="Varghese N."/>
            <person name="Submissions S."/>
        </authorList>
    </citation>
    <scope>NUCLEOTIDE SEQUENCE [LARGE SCALE GENOMIC DNA]</scope>
    <source>
        <strain evidence="16">BL36</strain>
    </source>
</reference>
<keyword evidence="4 13" id="KW-0963">Cytoplasm</keyword>